<proteinExistence type="predicted"/>
<sequence length="725" mass="80138">MSYNQSMRLEELEAMLEMERREVLELSEEDLSQLLRRKRNDSRDRLTKDYMGPDGEHLGSSDELASSYHEDRGRKKAPRSLNPDAKEESGDKPAENETNLPSNEGGRRAISFLAAAEEERPYHHHPISPRPTQSFMTDTSHIPCKFFRQGACLAGNACPFSHDRSQGTESICKYFAKGNCKFGPKCANIHVLPDGRRINYGKNGVTIGAKPIVAGRTNPTSASNGQFSTSALTTSPYSADVPAYSSTYPFDKQEHNLPRQPNYAPRPRPLPQNPNTPWAQSIMSHTPSLTSSLSSVEPIHRAAITDLKVLLLHQRELEPLYSIAISRVGPEKFQTNLRKLLRRYGKALRKEAANTAQVQAAALVRSASLRLAFEIKEAIFHGAERKGSLEERLRLNDFLRKLKNSVEDHEDLTSSDDESLNGANTDNLQTLETVKNFMISADAFVKLCDEFKEWLKIDDGQKENTINDNAYQAVEGATSESQERPGAVCPLPTPEIVQVGSVAQGDPTFSPQNSQRGSLDIAQCTPEPPRPSPHRWTESALRTLKHVQNVISDFTQTKVAKGVARVSWTCRCGKRLRIELPRSLQTAGLSFAYQAAGSSGASSVFVEISDDDSSSTSSTTHVSTGVGSSLSSNGPPPGLPSIGPSADSSELPEPFIPAGTKKYMLLCVNTDMRLMKLANVDVTDVTDAEEMFKRLRVAYYQLRGPRGRNPLVKPKTMHYVKANWI</sequence>
<dbReference type="EMBL" id="JANRMS010000082">
    <property type="protein sequence ID" value="KAJ3547363.1"/>
    <property type="molecule type" value="Genomic_DNA"/>
</dbReference>
<comment type="caution">
    <text evidence="1">The sequence shown here is derived from an EMBL/GenBank/DDBJ whole genome shotgun (WGS) entry which is preliminary data.</text>
</comment>
<name>A0ACC1SVR0_9HYPO</name>
<evidence type="ECO:0000313" key="1">
    <source>
        <dbReference type="EMBL" id="KAJ3547363.1"/>
    </source>
</evidence>
<reference evidence="1" key="1">
    <citation type="submission" date="2022-08" db="EMBL/GenBank/DDBJ databases">
        <title>Genome Sequence of Fusarium decemcellulare.</title>
        <authorList>
            <person name="Buettner E."/>
        </authorList>
    </citation>
    <scope>NUCLEOTIDE SEQUENCE</scope>
    <source>
        <strain evidence="1">Babe19</strain>
    </source>
</reference>
<dbReference type="Proteomes" id="UP001148629">
    <property type="component" value="Unassembled WGS sequence"/>
</dbReference>
<keyword evidence="2" id="KW-1185">Reference proteome</keyword>
<accession>A0ACC1SVR0</accession>
<organism evidence="1 2">
    <name type="scientific">Fusarium decemcellulare</name>
    <dbReference type="NCBI Taxonomy" id="57161"/>
    <lineage>
        <taxon>Eukaryota</taxon>
        <taxon>Fungi</taxon>
        <taxon>Dikarya</taxon>
        <taxon>Ascomycota</taxon>
        <taxon>Pezizomycotina</taxon>
        <taxon>Sordariomycetes</taxon>
        <taxon>Hypocreomycetidae</taxon>
        <taxon>Hypocreales</taxon>
        <taxon>Nectriaceae</taxon>
        <taxon>Fusarium</taxon>
        <taxon>Fusarium decemcellulare species complex</taxon>
    </lineage>
</organism>
<gene>
    <name evidence="1" type="ORF">NM208_g1550</name>
</gene>
<protein>
    <submittedName>
        <fullName evidence="1">Uncharacterized protein</fullName>
    </submittedName>
</protein>
<evidence type="ECO:0000313" key="2">
    <source>
        <dbReference type="Proteomes" id="UP001148629"/>
    </source>
</evidence>